<dbReference type="SUPFAM" id="SSF69572">
    <property type="entry name" value="Activating enzymes of the ubiquitin-like proteins"/>
    <property type="match status" value="3"/>
</dbReference>
<dbReference type="Pfam" id="PF16191">
    <property type="entry name" value="E1_4HB"/>
    <property type="match status" value="1"/>
</dbReference>
<keyword evidence="15" id="KW-0007">Acetylation</keyword>
<keyword evidence="17" id="KW-0539">Nucleus</keyword>
<evidence type="ECO:0000256" key="18">
    <source>
        <dbReference type="ARBA" id="ARBA00030371"/>
    </source>
</evidence>
<comment type="pathway">
    <text evidence="5">Protein modification; protein ubiquitination.</text>
</comment>
<keyword evidence="16" id="KW-0496">Mitochondrion</keyword>
<evidence type="ECO:0000256" key="20">
    <source>
        <dbReference type="ARBA" id="ARBA00046264"/>
    </source>
</evidence>
<dbReference type="InterPro" id="IPR032420">
    <property type="entry name" value="E1_4HB"/>
</dbReference>
<reference evidence="25" key="2">
    <citation type="journal article" date="2013" name="Nat. Commun.">
        <title>Genome of the Chinese tree shrew.</title>
        <authorList>
            <person name="Fan Y."/>
            <person name="Huang Z.Y."/>
            <person name="Cao C.C."/>
            <person name="Chen C.S."/>
            <person name="Chen Y.X."/>
            <person name="Fan D.D."/>
            <person name="He J."/>
            <person name="Hou H.L."/>
            <person name="Hu L."/>
            <person name="Hu X.T."/>
            <person name="Jiang X.T."/>
            <person name="Lai R."/>
            <person name="Lang Y.S."/>
            <person name="Liang B."/>
            <person name="Liao S.G."/>
            <person name="Mu D."/>
            <person name="Ma Y.Y."/>
            <person name="Niu Y.Y."/>
            <person name="Sun X.Q."/>
            <person name="Xia J.Q."/>
            <person name="Xiao J."/>
            <person name="Xiong Z.Q."/>
            <person name="Xu L."/>
            <person name="Yang L."/>
            <person name="Zhang Y."/>
            <person name="Zhao W."/>
            <person name="Zhao X.D."/>
            <person name="Zheng Y.T."/>
            <person name="Zhou J.M."/>
            <person name="Zhu Y.B."/>
            <person name="Zhang G.J."/>
            <person name="Wang J."/>
            <person name="Yao Y.G."/>
        </authorList>
    </citation>
    <scope>NUCLEOTIDE SEQUENCE [LARGE SCALE GENOMIC DNA]</scope>
</reference>
<comment type="subcellular location">
    <subcellularLocation>
        <location evidence="4">Cytoplasm</location>
    </subcellularLocation>
    <subcellularLocation>
        <location evidence="3">Mitochondrion</location>
    </subcellularLocation>
    <subcellularLocation>
        <location evidence="2">Nucleus</location>
    </subcellularLocation>
</comment>
<dbReference type="InterPro" id="IPR018074">
    <property type="entry name" value="UBQ-activ_enz_E1_CS"/>
</dbReference>
<keyword evidence="10 22" id="KW-0436">Ligase</keyword>
<dbReference type="PANTHER" id="PTHR10953">
    <property type="entry name" value="UBIQUITIN-ACTIVATING ENZYME E1"/>
    <property type="match status" value="1"/>
</dbReference>
<gene>
    <name evidence="24" type="ORF">TREES_T100019129</name>
</gene>
<dbReference type="InterPro" id="IPR038252">
    <property type="entry name" value="UBA_E1_C_sf"/>
</dbReference>
<keyword evidence="13 22" id="KW-0833">Ubl conjugation pathway</keyword>
<evidence type="ECO:0000256" key="13">
    <source>
        <dbReference type="ARBA" id="ARBA00022786"/>
    </source>
</evidence>
<comment type="similarity">
    <text evidence="6 22">Belongs to the ubiquitin-activating E1 family.</text>
</comment>
<comment type="catalytic activity">
    <reaction evidence="1">
        <text>ATP + ubiquitin + [E1 ubiquitin-activating enzyme]-L-cysteine = AMP + diphosphate + S-ubiquitinyl-[E1 ubiquitin-activating enzyme]-L-cysteine.</text>
        <dbReference type="EC" id="6.2.1.45"/>
    </reaction>
</comment>
<dbReference type="FunFam" id="3.40.50.720:FF:000015">
    <property type="entry name" value="Ubiquitin-activating enzyme E1 1"/>
    <property type="match status" value="1"/>
</dbReference>
<evidence type="ECO:0000256" key="8">
    <source>
        <dbReference type="ARBA" id="ARBA00022490"/>
    </source>
</evidence>
<accession>L9LBJ2</accession>
<dbReference type="Pfam" id="PF10585">
    <property type="entry name" value="UBA_E1_SCCH"/>
    <property type="match status" value="2"/>
</dbReference>
<dbReference type="FunFam" id="2.40.30.180:FF:000001">
    <property type="entry name" value="ubiquitin-like modifier-activating enzyme 1"/>
    <property type="match status" value="1"/>
</dbReference>
<evidence type="ECO:0000256" key="11">
    <source>
        <dbReference type="ARBA" id="ARBA00022737"/>
    </source>
</evidence>
<dbReference type="FunFam" id="1.10.10.2660:FF:000001">
    <property type="entry name" value="Ubiquitin-activating enzyme E1 1"/>
    <property type="match status" value="1"/>
</dbReference>
<dbReference type="NCBIfam" id="TIGR01408">
    <property type="entry name" value="Ube1"/>
    <property type="match status" value="1"/>
</dbReference>
<keyword evidence="25" id="KW-1185">Reference proteome</keyword>
<evidence type="ECO:0000256" key="2">
    <source>
        <dbReference type="ARBA" id="ARBA00004123"/>
    </source>
</evidence>
<dbReference type="GO" id="GO:0005634">
    <property type="term" value="C:nucleus"/>
    <property type="evidence" value="ECO:0007669"/>
    <property type="project" value="UniProtKB-SubCell"/>
</dbReference>
<dbReference type="Gene3D" id="3.50.50.80">
    <property type="entry name" value="Ubiquitin-activating enzyme E1, inactive adenylation domain, subdomain 1"/>
    <property type="match status" value="1"/>
</dbReference>
<dbReference type="InterPro" id="IPR019572">
    <property type="entry name" value="UBA_E1_SCCH"/>
</dbReference>
<evidence type="ECO:0000256" key="9">
    <source>
        <dbReference type="ARBA" id="ARBA00022553"/>
    </source>
</evidence>
<sequence length="1152" mass="129378">MSRSLLSKKQRVTGPDLKVDSNCSSARSMMFKVPSEPSNEMSKNNSDTEIDEGLYSRQLYVLGHEAMKRLQSSNVLVSGLRGLGVEIAKNIILGGVKAVTLHDEGTTQWADLSSQFYLREEDIGKNRAEVSQPRLAELNSYVPVNIYTGPLVKDFLGGFQVVVLTNSPLEDQLQVGEFCHSHGIKLVVADSRGLFGQLFCDFGEEMILIDSNGEQPLSAMVSMITKDNPGIVTCLDEARHGFESGDFVSFTEVQGMSELNGAPPMEIKVLGPYTFSVCDTSCFSDYVRGGIVSQVKVSKKIGFKSLTASLAEPDFVITDFAKYARPAHLHIGFQALHQFYIQYHRVPRPHNEEDATKLVALAQAVNAQALPAVQQDILDEDLIRKLAYVAGGDLAPINAFIGGLAAQEVMKACSGKFMPIMQWLYFDALECLPENRAGLTEDKCLPLQNRYDGQVAVFGSDLQKKLGKQKYFLVGAGAIGCELLKNFAMIGLGCGEGGEITVTDMDTIEKSNLNRQFLFRPWDVTKLKSDTAAAAVRQINPYIRVTSHQNRVGPETECIYDDDFFQNLDGVANALDNVDARLYMDRRCVYYHKPLLESGTLGTKGNVQVVIPFLTESYSSSQDPPEKSVPICTLKNFPNAIEHTLQWARDEFEGLFKQPAENVNHYLTDPKFVERTLKLTGSQPFEVLEAVQRSLVLQRPHTWADCVTWACHHWHTQYSHNIQQLLHNFPPDQNVKVIFCNAGIRDEFEGLFKQPAENVNHYLTDPKFVERTLKLTGSQPFEVLEAVQRSLVLQRPHTWADCVTWACHHWHTQYSHNIQQLLHNFPPDQLTSSGAPFWSGPKRCPHPLTFDVNNPLHLDYVVAAANLFAQTYGLTGSQDRAAVATVLRSVQVPEFTPKSGIKIHVSDQELQSAFVDDSQLKELTVTLPSPDKLSGFKMYPIDFEKDDDSNFHIDFIVAASNLRAENYDIPPADRHKSKLIAGRIIPAIATTTAAIVGLVCLELYKVVQGHRQLESYKNGFINLAIPFFSFSEPLAPPYHQYYNREWTLWDRFDVQGLQANGEEMTLRQFLNYFKKEHKLEITMLSHGVSMLYSFFMPATKLKERLDQPMTEIVSHVSKRKLGHHIQALVLELCCNDESGEDIEVPYVRYIIR</sequence>
<keyword evidence="12 22" id="KW-0547">Nucleotide-binding</keyword>
<evidence type="ECO:0000256" key="5">
    <source>
        <dbReference type="ARBA" id="ARBA00004906"/>
    </source>
</evidence>
<evidence type="ECO:0000313" key="24">
    <source>
        <dbReference type="EMBL" id="ELW72278.1"/>
    </source>
</evidence>
<evidence type="ECO:0000259" key="23">
    <source>
        <dbReference type="SMART" id="SM00985"/>
    </source>
</evidence>
<evidence type="ECO:0000256" key="15">
    <source>
        <dbReference type="ARBA" id="ARBA00022990"/>
    </source>
</evidence>
<evidence type="ECO:0000256" key="4">
    <source>
        <dbReference type="ARBA" id="ARBA00004496"/>
    </source>
</evidence>
<evidence type="ECO:0000256" key="3">
    <source>
        <dbReference type="ARBA" id="ARBA00004173"/>
    </source>
</evidence>
<keyword evidence="14 22" id="KW-0067">ATP-binding</keyword>
<dbReference type="FunFam" id="3.10.290.60:FF:000002">
    <property type="entry name" value="Ubiquitin-like modifier-activating enzyme 1"/>
    <property type="match status" value="1"/>
</dbReference>
<feature type="active site" description="Glycyl thioester intermediate" evidence="21">
    <location>
        <position position="632"/>
    </location>
</feature>
<evidence type="ECO:0000256" key="16">
    <source>
        <dbReference type="ARBA" id="ARBA00023128"/>
    </source>
</evidence>
<dbReference type="GO" id="GO:0006511">
    <property type="term" value="P:ubiquitin-dependent protein catabolic process"/>
    <property type="evidence" value="ECO:0007669"/>
    <property type="project" value="TreeGrafter"/>
</dbReference>
<dbReference type="InParanoid" id="L9LBJ2"/>
<dbReference type="SMART" id="SM00985">
    <property type="entry name" value="UBA_e1_C"/>
    <property type="match status" value="1"/>
</dbReference>
<dbReference type="InterPro" id="IPR018965">
    <property type="entry name" value="Ub-activating_enz_E1_C"/>
</dbReference>
<evidence type="ECO:0000256" key="19">
    <source>
        <dbReference type="ARBA" id="ARBA00044109"/>
    </source>
</evidence>
<dbReference type="GO" id="GO:0005739">
    <property type="term" value="C:mitochondrion"/>
    <property type="evidence" value="ECO:0007669"/>
    <property type="project" value="UniProtKB-SubCell"/>
</dbReference>
<dbReference type="InterPro" id="IPR042063">
    <property type="entry name" value="Ubi_acti_E1_SCCH"/>
</dbReference>
<evidence type="ECO:0000256" key="12">
    <source>
        <dbReference type="ARBA" id="ARBA00022741"/>
    </source>
</evidence>
<dbReference type="Pfam" id="PF16190">
    <property type="entry name" value="E1_FCCH"/>
    <property type="match status" value="1"/>
</dbReference>
<keyword evidence="11" id="KW-0677">Repeat</keyword>
<dbReference type="UniPathway" id="UPA00143"/>
<evidence type="ECO:0000256" key="1">
    <source>
        <dbReference type="ARBA" id="ARBA00000488"/>
    </source>
</evidence>
<dbReference type="EC" id="6.2.1.45" evidence="7"/>
<dbReference type="Gene3D" id="3.40.50.720">
    <property type="entry name" value="NAD(P)-binding Rossmann-like Domain"/>
    <property type="match status" value="1"/>
</dbReference>
<dbReference type="InterPro" id="IPR033127">
    <property type="entry name" value="UBQ-activ_enz_E1_Cys_AS"/>
</dbReference>
<dbReference type="InterPro" id="IPR042449">
    <property type="entry name" value="Ub-E1_IAD_1"/>
</dbReference>
<name>L9LBJ2_TUPCH</name>
<dbReference type="Proteomes" id="UP000011518">
    <property type="component" value="Unassembled WGS sequence"/>
</dbReference>
<dbReference type="EMBL" id="KB320428">
    <property type="protein sequence ID" value="ELW72278.1"/>
    <property type="molecule type" value="Genomic_DNA"/>
</dbReference>
<evidence type="ECO:0000256" key="7">
    <source>
        <dbReference type="ARBA" id="ARBA00012990"/>
    </source>
</evidence>
<dbReference type="InterPro" id="IPR000011">
    <property type="entry name" value="UBQ/SUMO-activ_enz_E1-like"/>
</dbReference>
<keyword evidence="9" id="KW-0597">Phosphoprotein</keyword>
<dbReference type="GO" id="GO:0006974">
    <property type="term" value="P:DNA damage response"/>
    <property type="evidence" value="ECO:0007669"/>
    <property type="project" value="TreeGrafter"/>
</dbReference>
<dbReference type="STRING" id="246437.L9LBJ2"/>
<dbReference type="eggNOG" id="KOG2012">
    <property type="taxonomic scope" value="Eukaryota"/>
</dbReference>
<dbReference type="Gene3D" id="1.10.10.2660">
    <property type="entry name" value="Ubiquitin-activating enzyme E1, SCCH domain"/>
    <property type="match status" value="2"/>
</dbReference>
<reference evidence="25" key="1">
    <citation type="submission" date="2012-07" db="EMBL/GenBank/DDBJ databases">
        <title>Genome of the Chinese tree shrew, a rising model animal genetically related to primates.</title>
        <authorList>
            <person name="Zhang G."/>
            <person name="Fan Y."/>
            <person name="Yao Y."/>
            <person name="Huang Z."/>
        </authorList>
    </citation>
    <scope>NUCLEOTIDE SEQUENCE [LARGE SCALE GENOMIC DNA]</scope>
</reference>
<keyword evidence="8" id="KW-0963">Cytoplasm</keyword>
<dbReference type="Gene3D" id="2.40.30.180">
    <property type="entry name" value="Ubiquitin-activating enzyme E1, FCCH domain"/>
    <property type="match status" value="1"/>
</dbReference>
<dbReference type="GO" id="GO:0004839">
    <property type="term" value="F:ubiquitin activating enzyme activity"/>
    <property type="evidence" value="ECO:0007669"/>
    <property type="project" value="UniProtKB-EC"/>
</dbReference>
<dbReference type="InterPro" id="IPR042302">
    <property type="entry name" value="E1_FCCH_sf"/>
</dbReference>
<feature type="domain" description="Ubiquitin-activating enzyme E1 C-terminal" evidence="23">
    <location>
        <begin position="1016"/>
        <end position="1147"/>
    </location>
</feature>
<dbReference type="InterPro" id="IPR032418">
    <property type="entry name" value="E1_FCCH"/>
</dbReference>
<evidence type="ECO:0000256" key="22">
    <source>
        <dbReference type="RuleBase" id="RU000519"/>
    </source>
</evidence>
<dbReference type="FunFam" id="3.50.50.80:FF:000001">
    <property type="entry name" value="ubiquitin-like modifier-activating enzyme 1"/>
    <property type="match status" value="1"/>
</dbReference>
<comment type="function">
    <text evidence="20">Catalyzes the first step in ubiquitin conjugation to mark cellular proteins for degradation through the ubiquitin-proteasome system. Activates ubiquitin by first adenylating its C-terminal glycine residue with ATP, and thereafter linking this residue to the side chain of a cysteine residue in E1, yielding a ubiquitin-E1 thioester and free AMP. Essential for the formation of radiation-induced foci, timely DNA repair and for response to replication stress. Promotes the recruitment of TP53BP1 and BRCA1 at DNA damage sites.</text>
</comment>
<dbReference type="InterPro" id="IPR018075">
    <property type="entry name" value="UBQ-activ_enz_E1"/>
</dbReference>
<dbReference type="PROSITE" id="PS00865">
    <property type="entry name" value="UBIQUITIN_ACTIVAT_2"/>
    <property type="match status" value="1"/>
</dbReference>
<dbReference type="InterPro" id="IPR045886">
    <property type="entry name" value="ThiF/MoeB/HesA"/>
</dbReference>
<dbReference type="PRINTS" id="PR01849">
    <property type="entry name" value="UBIQUITINACT"/>
</dbReference>
<evidence type="ECO:0000313" key="25">
    <source>
        <dbReference type="Proteomes" id="UP000011518"/>
    </source>
</evidence>
<evidence type="ECO:0000256" key="10">
    <source>
        <dbReference type="ARBA" id="ARBA00022598"/>
    </source>
</evidence>
<dbReference type="CDD" id="cd01491">
    <property type="entry name" value="Ube1_repeat1"/>
    <property type="match status" value="1"/>
</dbReference>
<dbReference type="Pfam" id="PF09358">
    <property type="entry name" value="E1_UFD"/>
    <property type="match status" value="1"/>
</dbReference>
<protein>
    <recommendedName>
        <fullName evidence="19">Ubiquitin-like modifier-activating enzyme 1</fullName>
        <ecNumber evidence="7">6.2.1.45</ecNumber>
    </recommendedName>
    <alternativeName>
        <fullName evidence="18">Ubiquitin-activating enzyme E1</fullName>
    </alternativeName>
</protein>
<proteinExistence type="inferred from homology"/>
<dbReference type="Gene3D" id="3.10.290.60">
    <property type="entry name" value="Ubiquitin-activating enzyme E1, UFD domain"/>
    <property type="match status" value="1"/>
</dbReference>
<dbReference type="GO" id="GO:0005524">
    <property type="term" value="F:ATP binding"/>
    <property type="evidence" value="ECO:0007669"/>
    <property type="project" value="UniProtKB-KW"/>
</dbReference>
<evidence type="ECO:0000256" key="6">
    <source>
        <dbReference type="ARBA" id="ARBA00005673"/>
    </source>
</evidence>
<dbReference type="InterPro" id="IPR035985">
    <property type="entry name" value="Ubiquitin-activating_enz"/>
</dbReference>
<dbReference type="CDD" id="cd01490">
    <property type="entry name" value="Ube1_repeat2"/>
    <property type="match status" value="1"/>
</dbReference>
<dbReference type="InterPro" id="IPR000594">
    <property type="entry name" value="ThiF_NAD_FAD-bd"/>
</dbReference>
<organism evidence="24 25">
    <name type="scientific">Tupaia chinensis</name>
    <name type="common">Chinese tree shrew</name>
    <name type="synonym">Tupaia belangeri chinensis</name>
    <dbReference type="NCBI Taxonomy" id="246437"/>
    <lineage>
        <taxon>Eukaryota</taxon>
        <taxon>Metazoa</taxon>
        <taxon>Chordata</taxon>
        <taxon>Craniata</taxon>
        <taxon>Vertebrata</taxon>
        <taxon>Euteleostomi</taxon>
        <taxon>Mammalia</taxon>
        <taxon>Eutheria</taxon>
        <taxon>Euarchontoglires</taxon>
        <taxon>Scandentia</taxon>
        <taxon>Tupaiidae</taxon>
        <taxon>Tupaia</taxon>
    </lineage>
</organism>
<dbReference type="Pfam" id="PF00899">
    <property type="entry name" value="ThiF"/>
    <property type="match status" value="1"/>
</dbReference>
<evidence type="ECO:0000256" key="17">
    <source>
        <dbReference type="ARBA" id="ARBA00023242"/>
    </source>
</evidence>
<dbReference type="AlphaFoldDB" id="L9LBJ2"/>
<evidence type="ECO:0000256" key="14">
    <source>
        <dbReference type="ARBA" id="ARBA00022840"/>
    </source>
</evidence>
<dbReference type="FunFam" id="3.40.50.12550:FF:000001">
    <property type="entry name" value="Ubiquitin-activating enzyme E1 1"/>
    <property type="match status" value="1"/>
</dbReference>
<dbReference type="PROSITE" id="PS00536">
    <property type="entry name" value="UBIQUITIN_ACTIVAT_1"/>
    <property type="match status" value="1"/>
</dbReference>
<dbReference type="PANTHER" id="PTHR10953:SF155">
    <property type="entry name" value="UBIQUITIN-LIKE MODIFIER-ACTIVATING ENZYME 1"/>
    <property type="match status" value="1"/>
</dbReference>
<evidence type="ECO:0000256" key="21">
    <source>
        <dbReference type="PROSITE-ProRule" id="PRU10132"/>
    </source>
</evidence>